<protein>
    <submittedName>
        <fullName evidence="1">Uncharacterized protein</fullName>
    </submittedName>
</protein>
<dbReference type="EMBL" id="GGEC01031176">
    <property type="protein sequence ID" value="MBX11660.1"/>
    <property type="molecule type" value="Transcribed_RNA"/>
</dbReference>
<accession>A0A2P2L102</accession>
<name>A0A2P2L102_RHIMU</name>
<sequence length="84" mass="9687">MKCRHWTKLTKPRLLYWLEKQRTNSSVVGRNPEQQISTALEHALILCSCNQMLQKSVSDRQSEGFVGKHQSGLRGIWRTSSFAL</sequence>
<dbReference type="AlphaFoldDB" id="A0A2P2L102"/>
<evidence type="ECO:0000313" key="1">
    <source>
        <dbReference type="EMBL" id="MBX11660.1"/>
    </source>
</evidence>
<reference evidence="1" key="1">
    <citation type="submission" date="2018-02" db="EMBL/GenBank/DDBJ databases">
        <title>Rhizophora mucronata_Transcriptome.</title>
        <authorList>
            <person name="Meera S.P."/>
            <person name="Sreeshan A."/>
            <person name="Augustine A."/>
        </authorList>
    </citation>
    <scope>NUCLEOTIDE SEQUENCE</scope>
    <source>
        <tissue evidence="1">Leaf</tissue>
    </source>
</reference>
<organism evidence="1">
    <name type="scientific">Rhizophora mucronata</name>
    <name type="common">Asiatic mangrove</name>
    <dbReference type="NCBI Taxonomy" id="61149"/>
    <lineage>
        <taxon>Eukaryota</taxon>
        <taxon>Viridiplantae</taxon>
        <taxon>Streptophyta</taxon>
        <taxon>Embryophyta</taxon>
        <taxon>Tracheophyta</taxon>
        <taxon>Spermatophyta</taxon>
        <taxon>Magnoliopsida</taxon>
        <taxon>eudicotyledons</taxon>
        <taxon>Gunneridae</taxon>
        <taxon>Pentapetalae</taxon>
        <taxon>rosids</taxon>
        <taxon>fabids</taxon>
        <taxon>Malpighiales</taxon>
        <taxon>Rhizophoraceae</taxon>
        <taxon>Rhizophora</taxon>
    </lineage>
</organism>
<proteinExistence type="predicted"/>